<evidence type="ECO:0000313" key="2">
    <source>
        <dbReference type="Proteomes" id="UP000489600"/>
    </source>
</evidence>
<accession>A0A565CCW9</accession>
<proteinExistence type="predicted"/>
<dbReference type="AlphaFoldDB" id="A0A565CCW9"/>
<sequence>MEDEAGLVSQRSVKGFQIRKVAEGNRSYLTQEEESEVDSKVEASRFGCRDV</sequence>
<keyword evidence="2" id="KW-1185">Reference proteome</keyword>
<evidence type="ECO:0000313" key="1">
    <source>
        <dbReference type="EMBL" id="VVB11495.1"/>
    </source>
</evidence>
<protein>
    <submittedName>
        <fullName evidence="1">Uncharacterized protein</fullName>
    </submittedName>
</protein>
<reference evidence="1" key="1">
    <citation type="submission" date="2019-07" db="EMBL/GenBank/DDBJ databases">
        <authorList>
            <person name="Dittberner H."/>
        </authorList>
    </citation>
    <scope>NUCLEOTIDE SEQUENCE [LARGE SCALE GENOMIC DNA]</scope>
</reference>
<gene>
    <name evidence="1" type="ORF">ANE_LOCUS21939</name>
</gene>
<dbReference type="Proteomes" id="UP000489600">
    <property type="component" value="Unassembled WGS sequence"/>
</dbReference>
<comment type="caution">
    <text evidence="1">The sequence shown here is derived from an EMBL/GenBank/DDBJ whole genome shotgun (WGS) entry which is preliminary data.</text>
</comment>
<name>A0A565CCW9_9BRAS</name>
<dbReference type="EMBL" id="CABITT030000007">
    <property type="protein sequence ID" value="VVB11495.1"/>
    <property type="molecule type" value="Genomic_DNA"/>
</dbReference>
<organism evidence="1 2">
    <name type="scientific">Arabis nemorensis</name>
    <dbReference type="NCBI Taxonomy" id="586526"/>
    <lineage>
        <taxon>Eukaryota</taxon>
        <taxon>Viridiplantae</taxon>
        <taxon>Streptophyta</taxon>
        <taxon>Embryophyta</taxon>
        <taxon>Tracheophyta</taxon>
        <taxon>Spermatophyta</taxon>
        <taxon>Magnoliopsida</taxon>
        <taxon>eudicotyledons</taxon>
        <taxon>Gunneridae</taxon>
        <taxon>Pentapetalae</taxon>
        <taxon>rosids</taxon>
        <taxon>malvids</taxon>
        <taxon>Brassicales</taxon>
        <taxon>Brassicaceae</taxon>
        <taxon>Arabideae</taxon>
        <taxon>Arabis</taxon>
    </lineage>
</organism>